<evidence type="ECO:0000313" key="1">
    <source>
        <dbReference type="EMBL" id="THC96078.1"/>
    </source>
</evidence>
<proteinExistence type="predicted"/>
<reference evidence="1 2" key="1">
    <citation type="submission" date="2019-03" db="EMBL/GenBank/DDBJ databases">
        <title>The genome sequence of a newly discovered highly antifungal drug resistant Aspergillus species, Aspergillus tanneri NIH 1004.</title>
        <authorList>
            <person name="Mounaud S."/>
            <person name="Singh I."/>
            <person name="Joardar V."/>
            <person name="Pakala S."/>
            <person name="Pakala S."/>
            <person name="Venepally P."/>
            <person name="Hoover J."/>
            <person name="Nierman W."/>
            <person name="Chung J."/>
            <person name="Losada L."/>
        </authorList>
    </citation>
    <scope>NUCLEOTIDE SEQUENCE [LARGE SCALE GENOMIC DNA]</scope>
    <source>
        <strain evidence="1 2">NIH1004</strain>
    </source>
</reference>
<keyword evidence="2" id="KW-1185">Reference proteome</keyword>
<dbReference type="VEuPathDB" id="FungiDB:EYZ11_004451"/>
<name>A0A4S3JMW1_9EURO</name>
<dbReference type="EMBL" id="SOSA01000129">
    <property type="protein sequence ID" value="THC96078.1"/>
    <property type="molecule type" value="Genomic_DNA"/>
</dbReference>
<gene>
    <name evidence="1" type="ORF">EYZ11_004451</name>
</gene>
<comment type="caution">
    <text evidence="1">The sequence shown here is derived from an EMBL/GenBank/DDBJ whole genome shotgun (WGS) entry which is preliminary data.</text>
</comment>
<organism evidence="1 2">
    <name type="scientific">Aspergillus tanneri</name>
    <dbReference type="NCBI Taxonomy" id="1220188"/>
    <lineage>
        <taxon>Eukaryota</taxon>
        <taxon>Fungi</taxon>
        <taxon>Dikarya</taxon>
        <taxon>Ascomycota</taxon>
        <taxon>Pezizomycotina</taxon>
        <taxon>Eurotiomycetes</taxon>
        <taxon>Eurotiomycetidae</taxon>
        <taxon>Eurotiales</taxon>
        <taxon>Aspergillaceae</taxon>
        <taxon>Aspergillus</taxon>
        <taxon>Aspergillus subgen. Circumdati</taxon>
    </lineage>
</organism>
<protein>
    <submittedName>
        <fullName evidence="1">Uncharacterized protein</fullName>
    </submittedName>
</protein>
<sequence length="107" mass="11813">MTPEARKAARQAAAFSCLSDWILGKVQWMHRSLSKYTEPVWYEYSFLSGIHSGSQASVPINTHGNGNLRITAYRKLPSYTPTGGANYATMPCRADSWHGSPGDSMDD</sequence>
<accession>A0A4S3JMW1</accession>
<dbReference type="Proteomes" id="UP000308092">
    <property type="component" value="Unassembled WGS sequence"/>
</dbReference>
<dbReference type="AlphaFoldDB" id="A0A4S3JMW1"/>
<evidence type="ECO:0000313" key="2">
    <source>
        <dbReference type="Proteomes" id="UP000308092"/>
    </source>
</evidence>